<protein>
    <submittedName>
        <fullName evidence="1">Uncharacterized protein</fullName>
    </submittedName>
</protein>
<dbReference type="STRING" id="1121022.GCA_000376105_02782"/>
<proteinExistence type="predicted"/>
<organism evidence="1 2">
    <name type="scientific">Asticcacaulis benevestitus DSM 16100 = ATCC BAA-896</name>
    <dbReference type="NCBI Taxonomy" id="1121022"/>
    <lineage>
        <taxon>Bacteria</taxon>
        <taxon>Pseudomonadati</taxon>
        <taxon>Pseudomonadota</taxon>
        <taxon>Alphaproteobacteria</taxon>
        <taxon>Caulobacterales</taxon>
        <taxon>Caulobacteraceae</taxon>
        <taxon>Asticcacaulis</taxon>
    </lineage>
</organism>
<name>V4Q718_9CAUL</name>
<dbReference type="PATRIC" id="fig|1121022.4.peg.930"/>
<reference evidence="1 2" key="1">
    <citation type="journal article" date="2014" name="Nature">
        <title>Sequential evolution of bacterial morphology by co-option of a developmental regulator.</title>
        <authorList>
            <person name="Jiang C."/>
            <person name="Brown P.J."/>
            <person name="Ducret A."/>
            <person name="Brun Y.V."/>
        </authorList>
    </citation>
    <scope>NUCLEOTIDE SEQUENCE [LARGE SCALE GENOMIC DNA]</scope>
    <source>
        <strain evidence="1 2">DSM 16100</strain>
    </source>
</reference>
<accession>V4Q718</accession>
<keyword evidence="2" id="KW-1185">Reference proteome</keyword>
<evidence type="ECO:0000313" key="2">
    <source>
        <dbReference type="Proteomes" id="UP000017837"/>
    </source>
</evidence>
<evidence type="ECO:0000313" key="1">
    <source>
        <dbReference type="EMBL" id="ESQ93615.1"/>
    </source>
</evidence>
<dbReference type="RefSeq" id="WP_018082453.1">
    <property type="nucleotide sequence ID" value="NZ_AQWM01000014.1"/>
</dbReference>
<dbReference type="AlphaFoldDB" id="V4Q718"/>
<sequence>MIDLIRFSYQRFNEDGELTVGFESKPCSAYGGMWVFNKGLWEAGQRFLQYPLPVDKPVDLSNVGLVHEKNYIQLSAIPLNGMGGIALRVSIAQPFITDGRVGFRYQASMEFSANYEHLTRLGTGLKALSKGDINEFELRLIT</sequence>
<dbReference type="EMBL" id="AWGB01000007">
    <property type="protein sequence ID" value="ESQ93615.1"/>
    <property type="molecule type" value="Genomic_DNA"/>
</dbReference>
<dbReference type="Proteomes" id="UP000017837">
    <property type="component" value="Unassembled WGS sequence"/>
</dbReference>
<gene>
    <name evidence="1" type="ORF">ABENE_04685</name>
</gene>
<comment type="caution">
    <text evidence="1">The sequence shown here is derived from an EMBL/GenBank/DDBJ whole genome shotgun (WGS) entry which is preliminary data.</text>
</comment>